<sequence>MKKYTPLLGAASLSFTLSSCYMPPGAYYPPGGGTPPGGGITPPGGGIVPTPKKYEIDSYRITGIRIYQLPKRKSGSIPWDPSLGNTRNPDVFAVLKSNGRTIGTSVTRHDHSPRNSTYLTVNSSSMNFDRHRRVHVGLFDRDRSNSDEIGGYNITVPTPASRQTRAKKTVKYRNSNGDLYYVVDFSYTWVLR</sequence>
<dbReference type="PROSITE" id="PS51257">
    <property type="entry name" value="PROKAR_LIPOPROTEIN"/>
    <property type="match status" value="1"/>
</dbReference>
<reference evidence="1" key="1">
    <citation type="submission" date="2021-01" db="EMBL/GenBank/DDBJ databases">
        <title>Modified the classification status of verrucomicrobia.</title>
        <authorList>
            <person name="Feng X."/>
        </authorList>
    </citation>
    <scope>NUCLEOTIDE SEQUENCE</scope>
    <source>
        <strain evidence="1">5K15</strain>
    </source>
</reference>
<evidence type="ECO:0008006" key="3">
    <source>
        <dbReference type="Google" id="ProtNLM"/>
    </source>
</evidence>
<evidence type="ECO:0000313" key="1">
    <source>
        <dbReference type="EMBL" id="MBK1855932.1"/>
    </source>
</evidence>
<accession>A0AAE2SFA5</accession>
<organism evidence="1 2">
    <name type="scientific">Oceaniferula flava</name>
    <dbReference type="NCBI Taxonomy" id="2800421"/>
    <lineage>
        <taxon>Bacteria</taxon>
        <taxon>Pseudomonadati</taxon>
        <taxon>Verrucomicrobiota</taxon>
        <taxon>Verrucomicrobiia</taxon>
        <taxon>Verrucomicrobiales</taxon>
        <taxon>Verrucomicrobiaceae</taxon>
        <taxon>Oceaniferula</taxon>
    </lineage>
</organism>
<dbReference type="AlphaFoldDB" id="A0AAE2SFA5"/>
<dbReference type="Proteomes" id="UP000634206">
    <property type="component" value="Unassembled WGS sequence"/>
</dbReference>
<protein>
    <recommendedName>
        <fullName evidence="3">Lipoprotein</fullName>
    </recommendedName>
</protein>
<comment type="caution">
    <text evidence="1">The sequence shown here is derived from an EMBL/GenBank/DDBJ whole genome shotgun (WGS) entry which is preliminary data.</text>
</comment>
<dbReference type="RefSeq" id="WP_309490545.1">
    <property type="nucleotide sequence ID" value="NZ_JAENIG010000009.1"/>
</dbReference>
<dbReference type="EMBL" id="JAENIG010000009">
    <property type="protein sequence ID" value="MBK1855932.1"/>
    <property type="molecule type" value="Genomic_DNA"/>
</dbReference>
<name>A0AAE2SFA5_9BACT</name>
<keyword evidence="2" id="KW-1185">Reference proteome</keyword>
<gene>
    <name evidence="1" type="ORF">JIN83_13240</name>
</gene>
<evidence type="ECO:0000313" key="2">
    <source>
        <dbReference type="Proteomes" id="UP000634206"/>
    </source>
</evidence>
<proteinExistence type="predicted"/>